<organism evidence="3 6">
    <name type="scientific">Neomoorella thermoacetica</name>
    <name type="common">Clostridium thermoaceticum</name>
    <dbReference type="NCBI Taxonomy" id="1525"/>
    <lineage>
        <taxon>Bacteria</taxon>
        <taxon>Bacillati</taxon>
        <taxon>Bacillota</taxon>
        <taxon>Clostridia</taxon>
        <taxon>Neomoorellales</taxon>
        <taxon>Neomoorellaceae</taxon>
        <taxon>Neomoorella</taxon>
    </lineage>
</organism>
<dbReference type="Pfam" id="PF00814">
    <property type="entry name" value="TsaD"/>
    <property type="match status" value="1"/>
</dbReference>
<dbReference type="KEGG" id="mthz:MOTHA_c22910"/>
<dbReference type="EMBL" id="VCDX01000001">
    <property type="protein sequence ID" value="TYL15327.1"/>
    <property type="molecule type" value="Genomic_DNA"/>
</dbReference>
<evidence type="ECO:0000313" key="5">
    <source>
        <dbReference type="Proteomes" id="UP000094598"/>
    </source>
</evidence>
<dbReference type="OMA" id="DEVYWGC"/>
<dbReference type="SUPFAM" id="SSF53067">
    <property type="entry name" value="Actin-like ATPase domain"/>
    <property type="match status" value="2"/>
</dbReference>
<dbReference type="EMBL" id="CP017019">
    <property type="protein sequence ID" value="AOQ25142.1"/>
    <property type="molecule type" value="Genomic_DNA"/>
</dbReference>
<dbReference type="GeneID" id="45618197"/>
<proteinExistence type="predicted"/>
<dbReference type="GO" id="GO:0005829">
    <property type="term" value="C:cytosol"/>
    <property type="evidence" value="ECO:0007669"/>
    <property type="project" value="TreeGrafter"/>
</dbReference>
<sequence length="228" mass="24569">MLVLGVDSATQVAAAAIVDDKQLVAELFFNTRKNHSQRLLPMIAALLAETGVELADLDGLAVSLGPGSFTGLRIGLATVKGLAQAAGKPLVGIPTLDALAWNAWGVPGLICPVIQARRLEVYTALFRWQEGELCRLTPYQAVDPDSLVSLLKSCTTPVYFLGDGVAPYWEVWQQLGSRAHFLPPPNNLSRAAPVAILGGERLRTGRPDDLSRLKPLYLRPAPAERQAR</sequence>
<dbReference type="Proteomes" id="UP000094598">
    <property type="component" value="Chromosome"/>
</dbReference>
<dbReference type="EMBL" id="MIHH01000005">
    <property type="protein sequence ID" value="OIQ09128.1"/>
    <property type="molecule type" value="Genomic_DNA"/>
</dbReference>
<evidence type="ECO:0000313" key="6">
    <source>
        <dbReference type="Proteomes" id="UP000182743"/>
    </source>
</evidence>
<gene>
    <name evidence="3" type="primary">tsaB</name>
    <name evidence="2" type="ORF">Maut_02726</name>
    <name evidence="3" type="ORF">MOOR_12390</name>
    <name evidence="4" type="ORF">MTAT_00600</name>
</gene>
<dbReference type="InterPro" id="IPR043129">
    <property type="entry name" value="ATPase_NBD"/>
</dbReference>
<dbReference type="PANTHER" id="PTHR11735:SF11">
    <property type="entry name" value="TRNA THREONYLCARBAMOYLADENOSINE BIOSYNTHESIS PROTEIN TSAB"/>
    <property type="match status" value="1"/>
</dbReference>
<dbReference type="RefSeq" id="WP_011393646.1">
    <property type="nucleotide sequence ID" value="NZ_BSDM01000009.1"/>
</dbReference>
<reference evidence="2 5" key="2">
    <citation type="submission" date="2016-08" db="EMBL/GenBank/DDBJ databases">
        <title>Moorella thermoacetica DSM 103132.</title>
        <authorList>
            <person name="Jendresen C.B."/>
            <person name="Redl S.M."/>
            <person name="Jensen T.O."/>
            <person name="Nielsen A.T."/>
        </authorList>
    </citation>
    <scope>NUCLEOTIDE SEQUENCE [LARGE SCALE GENOMIC DNA]</scope>
    <source>
        <strain evidence="2 5">DSM 103132</strain>
    </source>
</reference>
<dbReference type="PANTHER" id="PTHR11735">
    <property type="entry name" value="TRNA N6-ADENOSINE THREONYLCARBAMOYLTRANSFERASE"/>
    <property type="match status" value="1"/>
</dbReference>
<evidence type="ECO:0000313" key="7">
    <source>
        <dbReference type="Proteomes" id="UP000322283"/>
    </source>
</evidence>
<dbReference type="KEGG" id="mtho:MOTHE_c22170"/>
<evidence type="ECO:0000259" key="1">
    <source>
        <dbReference type="Pfam" id="PF00814"/>
    </source>
</evidence>
<dbReference type="PATRIC" id="fig|1525.10.peg.2513"/>
<evidence type="ECO:0000313" key="2">
    <source>
        <dbReference type="EMBL" id="AOQ25142.1"/>
    </source>
</evidence>
<dbReference type="GO" id="GO:0002949">
    <property type="term" value="P:tRNA threonylcarbamoyladenosine modification"/>
    <property type="evidence" value="ECO:0007669"/>
    <property type="project" value="InterPro"/>
</dbReference>
<dbReference type="AlphaFoldDB" id="A0A1D7XE62"/>
<reference evidence="4 7" key="3">
    <citation type="submission" date="2019-05" db="EMBL/GenBank/DDBJ databases">
        <title>Genome sequence of Moorella thermoacetica ATCC 33924.</title>
        <authorList>
            <person name="Poehlein A."/>
            <person name="Bengelsdorf F.R."/>
            <person name="Duerre P."/>
            <person name="Daniel R."/>
        </authorList>
    </citation>
    <scope>NUCLEOTIDE SEQUENCE [LARGE SCALE GENOMIC DNA]</scope>
    <source>
        <strain evidence="4 7">ATCC 33924</strain>
    </source>
</reference>
<reference evidence="3 6" key="1">
    <citation type="submission" date="2016-08" db="EMBL/GenBank/DDBJ databases">
        <title>Genome-based comparison of Moorella thermoacetic strains.</title>
        <authorList>
            <person name="Poehlein A."/>
            <person name="Bengelsdorf F.R."/>
            <person name="Esser C."/>
            <person name="Duerre P."/>
            <person name="Daniel R."/>
        </authorList>
    </citation>
    <scope>NUCLEOTIDE SEQUENCE [LARGE SCALE GENOMIC DNA]</scope>
    <source>
        <strain evidence="3 6">DSM 11768</strain>
    </source>
</reference>
<dbReference type="CDD" id="cd24032">
    <property type="entry name" value="ASKHA_NBD_TsaB"/>
    <property type="match status" value="1"/>
</dbReference>
<keyword evidence="7" id="KW-1185">Reference proteome</keyword>
<dbReference type="NCBIfam" id="TIGR03725">
    <property type="entry name" value="T6A_YeaZ"/>
    <property type="match status" value="1"/>
</dbReference>
<dbReference type="InterPro" id="IPR000905">
    <property type="entry name" value="Gcp-like_dom"/>
</dbReference>
<dbReference type="InterPro" id="IPR022496">
    <property type="entry name" value="T6A_TsaB"/>
</dbReference>
<name>A0A1D7XE62_NEOTH</name>
<evidence type="ECO:0000313" key="4">
    <source>
        <dbReference type="EMBL" id="TYL15327.1"/>
    </source>
</evidence>
<accession>A0A1D7XE62</accession>
<evidence type="ECO:0000313" key="3">
    <source>
        <dbReference type="EMBL" id="OIQ09128.1"/>
    </source>
</evidence>
<dbReference type="Gene3D" id="3.30.420.40">
    <property type="match status" value="2"/>
</dbReference>
<dbReference type="Proteomes" id="UP000322283">
    <property type="component" value="Unassembled WGS sequence"/>
</dbReference>
<feature type="domain" description="Gcp-like" evidence="1">
    <location>
        <begin position="31"/>
        <end position="149"/>
    </location>
</feature>
<protein>
    <submittedName>
        <fullName evidence="3">tRNA threonylcarbamoyladenosine biosynthesis protein TsaB</fullName>
    </submittedName>
</protein>
<dbReference type="Proteomes" id="UP000182743">
    <property type="component" value="Unassembled WGS sequence"/>
</dbReference>